<evidence type="ECO:0000259" key="14">
    <source>
        <dbReference type="Pfam" id="PF01292"/>
    </source>
</evidence>
<dbReference type="RefSeq" id="WP_134673991.1">
    <property type="nucleotide sequence ID" value="NZ_SPUH01000001.1"/>
</dbReference>
<evidence type="ECO:0000256" key="1">
    <source>
        <dbReference type="ARBA" id="ARBA00001970"/>
    </source>
</evidence>
<comment type="subcellular location">
    <subcellularLocation>
        <location evidence="2">Cell membrane</location>
        <topology evidence="2">Multi-pass membrane protein</topology>
    </subcellularLocation>
</comment>
<dbReference type="GO" id="GO:0009055">
    <property type="term" value="F:electron transfer activity"/>
    <property type="evidence" value="ECO:0007669"/>
    <property type="project" value="InterPro"/>
</dbReference>
<protein>
    <submittedName>
        <fullName evidence="15">Cytochrome b</fullName>
    </submittedName>
</protein>
<dbReference type="GO" id="GO:0005886">
    <property type="term" value="C:plasma membrane"/>
    <property type="evidence" value="ECO:0007669"/>
    <property type="project" value="UniProtKB-SubCell"/>
</dbReference>
<dbReference type="SUPFAM" id="SSF81342">
    <property type="entry name" value="Transmembrane di-heme cytochromes"/>
    <property type="match status" value="1"/>
</dbReference>
<dbReference type="AlphaFoldDB" id="A0A4Z1R5A3"/>
<dbReference type="InterPro" id="IPR011577">
    <property type="entry name" value="Cyt_b561_bac/Ni-Hgenase"/>
</dbReference>
<evidence type="ECO:0000313" key="15">
    <source>
        <dbReference type="EMBL" id="TKS54630.1"/>
    </source>
</evidence>
<keyword evidence="4" id="KW-1003">Cell membrane</keyword>
<keyword evidence="16" id="KW-1185">Reference proteome</keyword>
<evidence type="ECO:0000256" key="4">
    <source>
        <dbReference type="ARBA" id="ARBA00022475"/>
    </source>
</evidence>
<evidence type="ECO:0000256" key="10">
    <source>
        <dbReference type="ARBA" id="ARBA00023004"/>
    </source>
</evidence>
<keyword evidence="5" id="KW-0349">Heme</keyword>
<keyword evidence="6 13" id="KW-0812">Transmembrane</keyword>
<dbReference type="GO" id="GO:0046872">
    <property type="term" value="F:metal ion binding"/>
    <property type="evidence" value="ECO:0007669"/>
    <property type="project" value="UniProtKB-KW"/>
</dbReference>
<comment type="similarity">
    <text evidence="12">Belongs to the cytochrome b561 family.</text>
</comment>
<dbReference type="GO" id="GO:0020037">
    <property type="term" value="F:heme binding"/>
    <property type="evidence" value="ECO:0007669"/>
    <property type="project" value="TreeGrafter"/>
</dbReference>
<feature type="transmembrane region" description="Helical" evidence="13">
    <location>
        <begin position="48"/>
        <end position="68"/>
    </location>
</feature>
<feature type="domain" description="Cytochrome b561 bacterial/Ni-hydrogenase" evidence="14">
    <location>
        <begin position="9"/>
        <end position="179"/>
    </location>
</feature>
<comment type="cofactor">
    <cofactor evidence="1">
        <name>heme b</name>
        <dbReference type="ChEBI" id="CHEBI:60344"/>
    </cofactor>
</comment>
<dbReference type="PANTHER" id="PTHR30529">
    <property type="entry name" value="CYTOCHROME B561"/>
    <property type="match status" value="1"/>
</dbReference>
<dbReference type="Proteomes" id="UP000298681">
    <property type="component" value="Unassembled WGS sequence"/>
</dbReference>
<keyword evidence="3" id="KW-0813">Transport</keyword>
<keyword evidence="10" id="KW-0408">Iron</keyword>
<dbReference type="Pfam" id="PF01292">
    <property type="entry name" value="Ni_hydr_CYTB"/>
    <property type="match status" value="1"/>
</dbReference>
<accession>A0A4Z1R5A3</accession>
<evidence type="ECO:0000256" key="13">
    <source>
        <dbReference type="SAM" id="Phobius"/>
    </source>
</evidence>
<evidence type="ECO:0000256" key="3">
    <source>
        <dbReference type="ARBA" id="ARBA00022448"/>
    </source>
</evidence>
<dbReference type="InterPro" id="IPR052168">
    <property type="entry name" value="Cytochrome_b561_oxidase"/>
</dbReference>
<dbReference type="EMBL" id="SPUH01000001">
    <property type="protein sequence ID" value="TKS54630.1"/>
    <property type="molecule type" value="Genomic_DNA"/>
</dbReference>
<evidence type="ECO:0000256" key="2">
    <source>
        <dbReference type="ARBA" id="ARBA00004651"/>
    </source>
</evidence>
<organism evidence="15 16">
    <name type="scientific">Luteimonas yindakuii</name>
    <dbReference type="NCBI Taxonomy" id="2565782"/>
    <lineage>
        <taxon>Bacteria</taxon>
        <taxon>Pseudomonadati</taxon>
        <taxon>Pseudomonadota</taxon>
        <taxon>Gammaproteobacteria</taxon>
        <taxon>Lysobacterales</taxon>
        <taxon>Lysobacteraceae</taxon>
        <taxon>Luteimonas</taxon>
    </lineage>
</organism>
<evidence type="ECO:0000256" key="8">
    <source>
        <dbReference type="ARBA" id="ARBA00022982"/>
    </source>
</evidence>
<proteinExistence type="inferred from homology"/>
<evidence type="ECO:0000256" key="9">
    <source>
        <dbReference type="ARBA" id="ARBA00022989"/>
    </source>
</evidence>
<keyword evidence="7" id="KW-0479">Metal-binding</keyword>
<keyword evidence="11 13" id="KW-0472">Membrane</keyword>
<evidence type="ECO:0000256" key="12">
    <source>
        <dbReference type="ARBA" id="ARBA00037975"/>
    </source>
</evidence>
<reference evidence="15 16" key="1">
    <citation type="submission" date="2019-01" db="EMBL/GenBank/DDBJ databases">
        <authorList>
            <person name="Zhang S."/>
        </authorList>
    </citation>
    <scope>NUCLEOTIDE SEQUENCE [LARGE SCALE GENOMIC DNA]</scope>
    <source>
        <strain evidence="15 16">1626</strain>
    </source>
</reference>
<evidence type="ECO:0000313" key="16">
    <source>
        <dbReference type="Proteomes" id="UP000298681"/>
    </source>
</evidence>
<sequence length="197" mass="22215">MQLRNAPDRWGPVSKLLHWTIVVLIGWLAWLGLTMVDMPTTPAKIDAYALHKSLGLTLLALVTLRLAWRLYAGAAHALSGTPRWQTRIAGITHAGMYVLMFVIPLSGWLFNSASGYPLQWFRQFNLPALAGQDAMLAQSARLVHEVGVWLLLALVAMHAGAALYHHFVQRDATLRRMLPSIFRKRPRTPAPRRRMEH</sequence>
<keyword evidence="8" id="KW-0249">Electron transport</keyword>
<keyword evidence="9 13" id="KW-1133">Transmembrane helix</keyword>
<gene>
    <name evidence="15" type="ORF">E4582_07595</name>
</gene>
<evidence type="ECO:0000256" key="5">
    <source>
        <dbReference type="ARBA" id="ARBA00022617"/>
    </source>
</evidence>
<feature type="transmembrane region" description="Helical" evidence="13">
    <location>
        <begin position="146"/>
        <end position="167"/>
    </location>
</feature>
<name>A0A4Z1R5A3_9GAMM</name>
<dbReference type="PANTHER" id="PTHR30529:SF7">
    <property type="entry name" value="CYTOCHROME B561 BACTERIAL_NI-HYDROGENASE DOMAIN-CONTAINING PROTEIN"/>
    <property type="match status" value="1"/>
</dbReference>
<feature type="transmembrane region" description="Helical" evidence="13">
    <location>
        <begin position="88"/>
        <end position="110"/>
    </location>
</feature>
<feature type="transmembrane region" description="Helical" evidence="13">
    <location>
        <begin position="16"/>
        <end position="36"/>
    </location>
</feature>
<evidence type="ECO:0000256" key="11">
    <source>
        <dbReference type="ARBA" id="ARBA00023136"/>
    </source>
</evidence>
<dbReference type="GO" id="GO:0022904">
    <property type="term" value="P:respiratory electron transport chain"/>
    <property type="evidence" value="ECO:0007669"/>
    <property type="project" value="InterPro"/>
</dbReference>
<comment type="caution">
    <text evidence="15">The sequence shown here is derived from an EMBL/GenBank/DDBJ whole genome shotgun (WGS) entry which is preliminary data.</text>
</comment>
<dbReference type="Gene3D" id="1.20.950.20">
    <property type="entry name" value="Transmembrane di-heme cytochromes, Chain C"/>
    <property type="match status" value="2"/>
</dbReference>
<evidence type="ECO:0000256" key="6">
    <source>
        <dbReference type="ARBA" id="ARBA00022692"/>
    </source>
</evidence>
<dbReference type="InterPro" id="IPR016174">
    <property type="entry name" value="Di-haem_cyt_TM"/>
</dbReference>
<evidence type="ECO:0000256" key="7">
    <source>
        <dbReference type="ARBA" id="ARBA00022723"/>
    </source>
</evidence>